<reference evidence="2 3" key="1">
    <citation type="submission" date="2019-11" db="EMBL/GenBank/DDBJ databases">
        <title>Complete genome sequence of Corynebacterium kalinowskii 1959, a novel Corynebacterium species isolated from soil of a small paddock in Vilsendorf, Germany.</title>
        <authorList>
            <person name="Schaffert L."/>
            <person name="Ruwe M."/>
            <person name="Milse J."/>
            <person name="Hanuschka K."/>
            <person name="Ortseifen V."/>
            <person name="Droste J."/>
            <person name="Brandt D."/>
            <person name="Schlueter L."/>
            <person name="Kutter Y."/>
            <person name="Vinke S."/>
            <person name="Viehoefer P."/>
            <person name="Jacob L."/>
            <person name="Luebke N.-C."/>
            <person name="Schulte-Berndt E."/>
            <person name="Hain C."/>
            <person name="Linder M."/>
            <person name="Schmidt P."/>
            <person name="Wollenschlaeger L."/>
            <person name="Luttermann T."/>
            <person name="Thieme E."/>
            <person name="Hassa J."/>
            <person name="Haak M."/>
            <person name="Wittchen M."/>
            <person name="Mentz A."/>
            <person name="Persicke M."/>
            <person name="Busche T."/>
            <person name="Ruckert C."/>
        </authorList>
    </citation>
    <scope>NUCLEOTIDE SEQUENCE [LARGE SCALE GENOMIC DNA]</scope>
    <source>
        <strain evidence="2 3">2039</strain>
    </source>
</reference>
<accession>A0A6B8W940</accession>
<keyword evidence="1" id="KW-1133">Transmembrane helix</keyword>
<feature type="transmembrane region" description="Helical" evidence="1">
    <location>
        <begin position="12"/>
        <end position="33"/>
    </location>
</feature>
<keyword evidence="1" id="KW-0812">Transmembrane</keyword>
<evidence type="ECO:0000313" key="3">
    <source>
        <dbReference type="Proteomes" id="UP000424462"/>
    </source>
</evidence>
<gene>
    <name evidence="2" type="ORF">COCCU_09305</name>
</gene>
<sequence>MSEDTEVSVDKWRKIIAIICVLGLVAVLLVLSFSDRTAKPMSLNGDMLGQDVSESLADYRGRAADSLAAAPADEPGFGLITFTGPATPAVAAEVLAGLGRVNAMIMLSAPPISLPEPVSGETREDVFNRELDRIDYSLAGVGDITAPREINSIVAWDDGEAFRAVAEHESVLIVEVLPPDASWGRFGIRPVNLSS</sequence>
<proteinExistence type="predicted"/>
<evidence type="ECO:0000256" key="1">
    <source>
        <dbReference type="SAM" id="Phobius"/>
    </source>
</evidence>
<dbReference type="Proteomes" id="UP000424462">
    <property type="component" value="Chromosome"/>
</dbReference>
<dbReference type="KEGG" id="cok:COCCU_09305"/>
<evidence type="ECO:0000313" key="2">
    <source>
        <dbReference type="EMBL" id="QGU07785.1"/>
    </source>
</evidence>
<dbReference type="EMBL" id="CP046455">
    <property type="protein sequence ID" value="QGU07785.1"/>
    <property type="molecule type" value="Genomic_DNA"/>
</dbReference>
<dbReference type="AlphaFoldDB" id="A0A6B8W940"/>
<keyword evidence="1" id="KW-0472">Membrane</keyword>
<keyword evidence="3" id="KW-1185">Reference proteome</keyword>
<dbReference type="RefSeq" id="WP_231598724.1">
    <property type="nucleotide sequence ID" value="NZ_CP046455.1"/>
</dbReference>
<protein>
    <submittedName>
        <fullName evidence="2">Uncharacterized protein</fullName>
    </submittedName>
</protein>
<organism evidence="2 3">
    <name type="scientific">Corynebacterium occultum</name>
    <dbReference type="NCBI Taxonomy" id="2675219"/>
    <lineage>
        <taxon>Bacteria</taxon>
        <taxon>Bacillati</taxon>
        <taxon>Actinomycetota</taxon>
        <taxon>Actinomycetes</taxon>
        <taxon>Mycobacteriales</taxon>
        <taxon>Corynebacteriaceae</taxon>
        <taxon>Corynebacterium</taxon>
    </lineage>
</organism>
<name>A0A6B8W940_9CORY</name>